<gene>
    <name evidence="3" type="ORF">SAMN05192529_107107</name>
</gene>
<feature type="transmembrane region" description="Helical" evidence="1">
    <location>
        <begin position="12"/>
        <end position="33"/>
    </location>
</feature>
<keyword evidence="1" id="KW-1133">Transmembrane helix</keyword>
<dbReference type="Pfam" id="PF13088">
    <property type="entry name" value="BNR_2"/>
    <property type="match status" value="1"/>
</dbReference>
<name>A0A1H3Y6Y4_9BACT</name>
<dbReference type="STRING" id="551991.SAMN05192529_107107"/>
<evidence type="ECO:0000313" key="4">
    <source>
        <dbReference type="Proteomes" id="UP000199041"/>
    </source>
</evidence>
<dbReference type="InterPro" id="IPR036278">
    <property type="entry name" value="Sialidase_sf"/>
</dbReference>
<feature type="domain" description="Sialidase" evidence="2">
    <location>
        <begin position="80"/>
        <end position="360"/>
    </location>
</feature>
<keyword evidence="1" id="KW-0812">Transmembrane</keyword>
<dbReference type="PANTHER" id="PTHR43752">
    <property type="entry name" value="BNR/ASP-BOX REPEAT FAMILY PROTEIN"/>
    <property type="match status" value="1"/>
</dbReference>
<dbReference type="RefSeq" id="WP_091396208.1">
    <property type="nucleotide sequence ID" value="NZ_FNQY01000007.1"/>
</dbReference>
<protein>
    <submittedName>
        <fullName evidence="3">Predicted neuraminidase (Sialidase)</fullName>
    </submittedName>
</protein>
<accession>A0A1H3Y6Y4</accession>
<sequence length="378" mass="41274">MTPSHKSNPISILRLTTALGLGVTLGLGLSLVAPLKAQQTDVLLHEKTKATWQILDSSLVFNHAPFASCHASTLTMTADGRLLIACFGGSHEGAEDVGIWVTSRSGPGVYTGPVQVATGDPDASTSGGARVPLWNPVLYTRKDGSILLYYKKGSSPRTWKGYYKISRNNGQDWSHAQALPAGILGPIKNKPVPGPGSVLLCPSSVEQENGKWYAAVEITKDGEHSWSSYPIDSANSWGVIQPTILSYDHGKRYQALLRSNQNYILQSWSGDALHWSKLEKTALRNPNSGIDAVTLKDGTQLLVYNPAGSGKNWWDGRAHLNVAISMDGINWQDILMLEAHDKGEYSYPAVIQAPNGHVFISYTYDRQNIKLIELVKRR</sequence>
<dbReference type="AlphaFoldDB" id="A0A1H3Y6Y4"/>
<dbReference type="OrthoDB" id="41724at2"/>
<keyword evidence="4" id="KW-1185">Reference proteome</keyword>
<dbReference type="Proteomes" id="UP000199041">
    <property type="component" value="Unassembled WGS sequence"/>
</dbReference>
<dbReference type="SUPFAM" id="SSF50939">
    <property type="entry name" value="Sialidases"/>
    <property type="match status" value="1"/>
</dbReference>
<proteinExistence type="predicted"/>
<evidence type="ECO:0000259" key="2">
    <source>
        <dbReference type="Pfam" id="PF13088"/>
    </source>
</evidence>
<organism evidence="3 4">
    <name type="scientific">Arachidicoccus rhizosphaerae</name>
    <dbReference type="NCBI Taxonomy" id="551991"/>
    <lineage>
        <taxon>Bacteria</taxon>
        <taxon>Pseudomonadati</taxon>
        <taxon>Bacteroidota</taxon>
        <taxon>Chitinophagia</taxon>
        <taxon>Chitinophagales</taxon>
        <taxon>Chitinophagaceae</taxon>
        <taxon>Arachidicoccus</taxon>
    </lineage>
</organism>
<dbReference type="CDD" id="cd15482">
    <property type="entry name" value="Sialidase_non-viral"/>
    <property type="match status" value="1"/>
</dbReference>
<dbReference type="InterPro" id="IPR011040">
    <property type="entry name" value="Sialidase"/>
</dbReference>
<keyword evidence="1" id="KW-0472">Membrane</keyword>
<evidence type="ECO:0000313" key="3">
    <source>
        <dbReference type="EMBL" id="SEA06644.1"/>
    </source>
</evidence>
<reference evidence="3 4" key="1">
    <citation type="submission" date="2016-10" db="EMBL/GenBank/DDBJ databases">
        <authorList>
            <person name="de Groot N.N."/>
        </authorList>
    </citation>
    <scope>NUCLEOTIDE SEQUENCE [LARGE SCALE GENOMIC DNA]</scope>
    <source>
        <strain evidence="3 4">Vu-144</strain>
    </source>
</reference>
<dbReference type="PANTHER" id="PTHR43752:SF2">
    <property type="entry name" value="BNR_ASP-BOX REPEAT FAMILY PROTEIN"/>
    <property type="match status" value="1"/>
</dbReference>
<dbReference type="EMBL" id="FNQY01000007">
    <property type="protein sequence ID" value="SEA06644.1"/>
    <property type="molecule type" value="Genomic_DNA"/>
</dbReference>
<evidence type="ECO:0000256" key="1">
    <source>
        <dbReference type="SAM" id="Phobius"/>
    </source>
</evidence>
<dbReference type="Gene3D" id="2.120.10.10">
    <property type="match status" value="1"/>
</dbReference>